<dbReference type="InterPro" id="IPR021565">
    <property type="entry name" value="Rbsn_Rab-bd"/>
</dbReference>
<dbReference type="OMA" id="LAIFCEP"/>
<dbReference type="Pfam" id="PF01363">
    <property type="entry name" value="FYVE"/>
    <property type="match status" value="1"/>
</dbReference>
<dbReference type="InterPro" id="IPR052727">
    <property type="entry name" value="Rab4/Rab5_effector"/>
</dbReference>
<dbReference type="SUPFAM" id="SSF140125">
    <property type="entry name" value="Rabenosyn-5 Rab-binding domain-like"/>
    <property type="match status" value="1"/>
</dbReference>
<dbReference type="Gene3D" id="3.30.40.10">
    <property type="entry name" value="Zinc/RING finger domain, C3HC4 (zinc finger)"/>
    <property type="match status" value="1"/>
</dbReference>
<keyword evidence="5" id="KW-0175">Coiled coil</keyword>
<accession>A0A067R220</accession>
<keyword evidence="2 4" id="KW-0863">Zinc-finger</keyword>
<evidence type="ECO:0000256" key="3">
    <source>
        <dbReference type="ARBA" id="ARBA00022833"/>
    </source>
</evidence>
<feature type="coiled-coil region" evidence="5">
    <location>
        <begin position="486"/>
        <end position="513"/>
    </location>
</feature>
<keyword evidence="9" id="KW-1185">Reference proteome</keyword>
<dbReference type="InterPro" id="IPR013083">
    <property type="entry name" value="Znf_RING/FYVE/PHD"/>
</dbReference>
<evidence type="ECO:0000256" key="2">
    <source>
        <dbReference type="ARBA" id="ARBA00022771"/>
    </source>
</evidence>
<feature type="compositionally biased region" description="Basic and acidic residues" evidence="6">
    <location>
        <begin position="419"/>
        <end position="437"/>
    </location>
</feature>
<dbReference type="OrthoDB" id="166134at2759"/>
<dbReference type="PROSITE" id="PS50178">
    <property type="entry name" value="ZF_FYVE"/>
    <property type="match status" value="1"/>
</dbReference>
<keyword evidence="1" id="KW-0479">Metal-binding</keyword>
<dbReference type="InterPro" id="IPR000306">
    <property type="entry name" value="Znf_FYVE"/>
</dbReference>
<dbReference type="STRING" id="136037.A0A067R220"/>
<evidence type="ECO:0000256" key="5">
    <source>
        <dbReference type="SAM" id="Coils"/>
    </source>
</evidence>
<dbReference type="SMART" id="SM00064">
    <property type="entry name" value="FYVE"/>
    <property type="match status" value="1"/>
</dbReference>
<organism evidence="8 9">
    <name type="scientific">Zootermopsis nevadensis</name>
    <name type="common">Dampwood termite</name>
    <dbReference type="NCBI Taxonomy" id="136037"/>
    <lineage>
        <taxon>Eukaryota</taxon>
        <taxon>Metazoa</taxon>
        <taxon>Ecdysozoa</taxon>
        <taxon>Arthropoda</taxon>
        <taxon>Hexapoda</taxon>
        <taxon>Insecta</taxon>
        <taxon>Pterygota</taxon>
        <taxon>Neoptera</taxon>
        <taxon>Polyneoptera</taxon>
        <taxon>Dictyoptera</taxon>
        <taxon>Blattodea</taxon>
        <taxon>Blattoidea</taxon>
        <taxon>Termitoidae</taxon>
        <taxon>Termopsidae</taxon>
        <taxon>Zootermopsis</taxon>
    </lineage>
</organism>
<evidence type="ECO:0000256" key="6">
    <source>
        <dbReference type="SAM" id="MobiDB-lite"/>
    </source>
</evidence>
<dbReference type="PANTHER" id="PTHR13510">
    <property type="entry name" value="FYVE-FINGER-CONTAINING RAB5 EFFECTOR PROTEIN RABENOSYN-5-RELATED"/>
    <property type="match status" value="1"/>
</dbReference>
<dbReference type="EMBL" id="KK852808">
    <property type="protein sequence ID" value="KDR16038.1"/>
    <property type="molecule type" value="Genomic_DNA"/>
</dbReference>
<evidence type="ECO:0000313" key="9">
    <source>
        <dbReference type="Proteomes" id="UP000027135"/>
    </source>
</evidence>
<keyword evidence="3" id="KW-0862">Zinc</keyword>
<sequence length="517" mass="58577">MAEGGGEILEGFLCPICKVDLGTAVQLHAHFQEHTEDQDVLKSLKDLLGKAKKKILKLDEEIFSTECEEQARASSASHLMSSYNPVNFEPQEIGATRNYTSSFRALRNSRMERYAAETNKLLIRLDKLLVDLPTDPVKRKAYEQAVVPWIDDRDVKLCPTCAKHFHVARRKHHCRLCGAIMCHDCTQFLPLSLAKKMTNPAFGHQESGSTRISIAASFSPGAVSLPTPNLGLLRRSNSSTSLNSVLSLVDTITGEQHFRLCIHCKQLLDTHEKLKESRTLKPIISQFYERLRSYQMEADQLAVMYNNMCQSLNCGESTYNLMNAQVVRVKLLKLAESIDSLSNKIAILGTKDVENPPRGKSLQLQHMIRTAATSYLREQLVALPTLPTEAQLKALQNQRRQEVSARIQQEKQLAALEAHQAEMQRKRDSPQRKDIHRSSSPGQHKSADQVMSDTGWGPEAAQMFDSEDPMIQQMNIIRNYIKQARAAHKYDEVATLEQNLKELKEEYWRQQQVCDEP</sequence>
<dbReference type="SUPFAM" id="SSF57903">
    <property type="entry name" value="FYVE/PHD zinc finger"/>
    <property type="match status" value="1"/>
</dbReference>
<dbReference type="PROSITE" id="PS00028">
    <property type="entry name" value="ZINC_FINGER_C2H2_1"/>
    <property type="match status" value="1"/>
</dbReference>
<gene>
    <name evidence="8" type="ORF">L798_09987</name>
</gene>
<dbReference type="AlphaFoldDB" id="A0A067R220"/>
<evidence type="ECO:0000313" key="8">
    <source>
        <dbReference type="EMBL" id="KDR16038.1"/>
    </source>
</evidence>
<dbReference type="PANTHER" id="PTHR13510:SF44">
    <property type="entry name" value="RABENOSYN-5"/>
    <property type="match status" value="1"/>
</dbReference>
<evidence type="ECO:0000256" key="1">
    <source>
        <dbReference type="ARBA" id="ARBA00022723"/>
    </source>
</evidence>
<dbReference type="Proteomes" id="UP000027135">
    <property type="component" value="Unassembled WGS sequence"/>
</dbReference>
<dbReference type="CDD" id="cd15716">
    <property type="entry name" value="FYVE_RBNS5"/>
    <property type="match status" value="1"/>
</dbReference>
<dbReference type="GO" id="GO:0008270">
    <property type="term" value="F:zinc ion binding"/>
    <property type="evidence" value="ECO:0007669"/>
    <property type="project" value="UniProtKB-KW"/>
</dbReference>
<dbReference type="InterPro" id="IPR013087">
    <property type="entry name" value="Znf_C2H2_type"/>
</dbReference>
<dbReference type="Pfam" id="PF11464">
    <property type="entry name" value="Rbsn"/>
    <property type="match status" value="1"/>
</dbReference>
<evidence type="ECO:0000259" key="7">
    <source>
        <dbReference type="PROSITE" id="PS50178"/>
    </source>
</evidence>
<dbReference type="InterPro" id="IPR017455">
    <property type="entry name" value="Znf_FYVE-rel"/>
</dbReference>
<dbReference type="eggNOG" id="KOG1842">
    <property type="taxonomic scope" value="Eukaryota"/>
</dbReference>
<dbReference type="FunCoup" id="A0A067R220">
    <property type="interactions" value="1638"/>
</dbReference>
<name>A0A067R220_ZOONE</name>
<evidence type="ECO:0000256" key="4">
    <source>
        <dbReference type="PROSITE-ProRule" id="PRU00091"/>
    </source>
</evidence>
<proteinExistence type="predicted"/>
<feature type="region of interest" description="Disordered" evidence="6">
    <location>
        <begin position="419"/>
        <end position="461"/>
    </location>
</feature>
<dbReference type="InterPro" id="IPR011011">
    <property type="entry name" value="Znf_FYVE_PHD"/>
</dbReference>
<dbReference type="InterPro" id="IPR036531">
    <property type="entry name" value="Rbsn_Rab-bd_sf"/>
</dbReference>
<feature type="domain" description="FYVE-type" evidence="7">
    <location>
        <begin position="152"/>
        <end position="186"/>
    </location>
</feature>
<dbReference type="Gene3D" id="4.10.860.20">
    <property type="entry name" value="Rabenosyn, Rab binding domain"/>
    <property type="match status" value="1"/>
</dbReference>
<reference evidence="8 9" key="1">
    <citation type="journal article" date="2014" name="Nat. Commun.">
        <title>Molecular traces of alternative social organization in a termite genome.</title>
        <authorList>
            <person name="Terrapon N."/>
            <person name="Li C."/>
            <person name="Robertson H.M."/>
            <person name="Ji L."/>
            <person name="Meng X."/>
            <person name="Booth W."/>
            <person name="Chen Z."/>
            <person name="Childers C.P."/>
            <person name="Glastad K.M."/>
            <person name="Gokhale K."/>
            <person name="Gowin J."/>
            <person name="Gronenberg W."/>
            <person name="Hermansen R.A."/>
            <person name="Hu H."/>
            <person name="Hunt B.G."/>
            <person name="Huylmans A.K."/>
            <person name="Khalil S.M."/>
            <person name="Mitchell R.D."/>
            <person name="Munoz-Torres M.C."/>
            <person name="Mustard J.A."/>
            <person name="Pan H."/>
            <person name="Reese J.T."/>
            <person name="Scharf M.E."/>
            <person name="Sun F."/>
            <person name="Vogel H."/>
            <person name="Xiao J."/>
            <person name="Yang W."/>
            <person name="Yang Z."/>
            <person name="Yang Z."/>
            <person name="Zhou J."/>
            <person name="Zhu J."/>
            <person name="Brent C.S."/>
            <person name="Elsik C.G."/>
            <person name="Goodisman M.A."/>
            <person name="Liberles D.A."/>
            <person name="Roe R.M."/>
            <person name="Vargo E.L."/>
            <person name="Vilcinskas A."/>
            <person name="Wang J."/>
            <person name="Bornberg-Bauer E."/>
            <person name="Korb J."/>
            <person name="Zhang G."/>
            <person name="Liebig J."/>
        </authorList>
    </citation>
    <scope>NUCLEOTIDE SEQUENCE [LARGE SCALE GENOMIC DNA]</scope>
    <source>
        <tissue evidence="8">Whole organism</tissue>
    </source>
</reference>
<protein>
    <submittedName>
        <fullName evidence="8">Rabenosyn-5</fullName>
    </submittedName>
</protein>
<dbReference type="InParanoid" id="A0A067R220"/>